<dbReference type="Proteomes" id="UP001229421">
    <property type="component" value="Unassembled WGS sequence"/>
</dbReference>
<sequence length="223" mass="25886">MNNRYDYVKGKFTPWTRLKNKTGNLYDYSKNTFNLTEDEWQTEIKVCRIFWEPSSTLPHPSEEVFDYNLYGRDDIESTDMEPVTQGVSVGDALLKAWFPDLFLLEKNKRFTWVHNNKFNDKWIWEDGANGDFWLKVCYDKPITLSGSIRDCLDCHSGMNGSKEAKETIIDSSTSDVHTIPSIHPLPSILRVPNSSILQIHLPISIRLVPSSSIDQFIFLQFQR</sequence>
<evidence type="ECO:0000313" key="2">
    <source>
        <dbReference type="Proteomes" id="UP001229421"/>
    </source>
</evidence>
<dbReference type="EMBL" id="JAUHHV010000008">
    <property type="protein sequence ID" value="KAK1414039.1"/>
    <property type="molecule type" value="Genomic_DNA"/>
</dbReference>
<keyword evidence="2" id="KW-1185">Reference proteome</keyword>
<name>A0AAD8K089_TARER</name>
<reference evidence="1" key="1">
    <citation type="journal article" date="2023" name="bioRxiv">
        <title>Improved chromosome-level genome assembly for marigold (Tagetes erecta).</title>
        <authorList>
            <person name="Jiang F."/>
            <person name="Yuan L."/>
            <person name="Wang S."/>
            <person name="Wang H."/>
            <person name="Xu D."/>
            <person name="Wang A."/>
            <person name="Fan W."/>
        </authorList>
    </citation>
    <scope>NUCLEOTIDE SEQUENCE</scope>
    <source>
        <strain evidence="1">WSJ</strain>
        <tissue evidence="1">Leaf</tissue>
    </source>
</reference>
<protein>
    <submittedName>
        <fullName evidence="1">Uncharacterized protein</fullName>
    </submittedName>
</protein>
<organism evidence="1 2">
    <name type="scientific">Tagetes erecta</name>
    <name type="common">African marigold</name>
    <dbReference type="NCBI Taxonomy" id="13708"/>
    <lineage>
        <taxon>Eukaryota</taxon>
        <taxon>Viridiplantae</taxon>
        <taxon>Streptophyta</taxon>
        <taxon>Embryophyta</taxon>
        <taxon>Tracheophyta</taxon>
        <taxon>Spermatophyta</taxon>
        <taxon>Magnoliopsida</taxon>
        <taxon>eudicotyledons</taxon>
        <taxon>Gunneridae</taxon>
        <taxon>Pentapetalae</taxon>
        <taxon>asterids</taxon>
        <taxon>campanulids</taxon>
        <taxon>Asterales</taxon>
        <taxon>Asteraceae</taxon>
        <taxon>Asteroideae</taxon>
        <taxon>Heliantheae alliance</taxon>
        <taxon>Tageteae</taxon>
        <taxon>Tagetes</taxon>
    </lineage>
</organism>
<evidence type="ECO:0000313" key="1">
    <source>
        <dbReference type="EMBL" id="KAK1414039.1"/>
    </source>
</evidence>
<dbReference type="AlphaFoldDB" id="A0AAD8K089"/>
<gene>
    <name evidence="1" type="ORF">QVD17_29777</name>
</gene>
<comment type="caution">
    <text evidence="1">The sequence shown here is derived from an EMBL/GenBank/DDBJ whole genome shotgun (WGS) entry which is preliminary data.</text>
</comment>
<proteinExistence type="predicted"/>
<accession>A0AAD8K089</accession>